<dbReference type="Proteomes" id="UP000024284">
    <property type="component" value="Unassembled WGS sequence"/>
</dbReference>
<evidence type="ECO:0000256" key="7">
    <source>
        <dbReference type="ARBA" id="ARBA00022989"/>
    </source>
</evidence>
<evidence type="ECO:0000259" key="11">
    <source>
        <dbReference type="Pfam" id="PF01061"/>
    </source>
</evidence>
<dbReference type="AlphaFoldDB" id="A0A086PEC6"/>
<name>A0A086PEC6_SPHHM</name>
<keyword evidence="13" id="KW-1185">Reference proteome</keyword>
<comment type="subcellular location">
    <subcellularLocation>
        <location evidence="1">Cell membrane</location>
        <topology evidence="1">Multi-pass membrane protein</topology>
    </subcellularLocation>
</comment>
<dbReference type="PATRIC" id="fig|1219045.3.peg.614"/>
<feature type="transmembrane region" description="Helical" evidence="10">
    <location>
        <begin position="42"/>
        <end position="63"/>
    </location>
</feature>
<keyword evidence="3" id="KW-0813">Transport</keyword>
<dbReference type="EMBL" id="JFZA02000002">
    <property type="protein sequence ID" value="KFG91744.1"/>
    <property type="molecule type" value="Genomic_DNA"/>
</dbReference>
<keyword evidence="9 10" id="KW-0472">Membrane</keyword>
<dbReference type="STRING" id="76947.GCA_002080435_02344"/>
<dbReference type="eggNOG" id="COG1682">
    <property type="taxonomic scope" value="Bacteria"/>
</dbReference>
<dbReference type="InterPro" id="IPR013525">
    <property type="entry name" value="ABC2_TM"/>
</dbReference>
<dbReference type="Pfam" id="PF01061">
    <property type="entry name" value="ABC2_membrane"/>
    <property type="match status" value="1"/>
</dbReference>
<organism evidence="12 13">
    <name type="scientific">Sphingobium herbicidovorans (strain ATCC 700291 / DSM 11019 / CCUG 56400 / KCTC 2939 / LMG 18315 / NBRC 16415 / MH)</name>
    <name type="common">Sphingomonas herbicidovorans</name>
    <dbReference type="NCBI Taxonomy" id="1219045"/>
    <lineage>
        <taxon>Bacteria</taxon>
        <taxon>Pseudomonadati</taxon>
        <taxon>Pseudomonadota</taxon>
        <taxon>Alphaproteobacteria</taxon>
        <taxon>Sphingomonadales</taxon>
        <taxon>Sphingomonadaceae</taxon>
        <taxon>Sphingobium</taxon>
    </lineage>
</organism>
<feature type="transmembrane region" description="Helical" evidence="10">
    <location>
        <begin position="242"/>
        <end position="264"/>
    </location>
</feature>
<evidence type="ECO:0000256" key="9">
    <source>
        <dbReference type="ARBA" id="ARBA00023136"/>
    </source>
</evidence>
<sequence length="269" mass="30414">MAAPAPPGLGHSFYEQLMVQRRVIGALLMREMLTRYGRRNIGFLWLFAEPMMVTVVIAALWTARGLHQMSDIPIVAFVIIGYSGIQLWRNMSRRCIDAIEPNRALLRHRPVKMLDIYLARMLLEVAGTTTSFALLCVLFLIFSNQISPPEDILKVVFAWSLFAWFAMGMSLTLGALSELTTLVTKFWPPLIYILYPLSGAMFLVDALPHGFKEIVLYIPLVHANEMLRDGFFGSHFVAHYDLSYLVSWCLGLSITGLGLSYLTVEHRLS</sequence>
<evidence type="ECO:0000256" key="5">
    <source>
        <dbReference type="ARBA" id="ARBA00022597"/>
    </source>
</evidence>
<dbReference type="PRINTS" id="PR00164">
    <property type="entry name" value="ABC2TRNSPORT"/>
</dbReference>
<keyword evidence="5" id="KW-0762">Sugar transport</keyword>
<dbReference type="RefSeq" id="WP_037462644.1">
    <property type="nucleotide sequence ID" value="NZ_BCZD01000018.1"/>
</dbReference>
<keyword evidence="8" id="KW-0625">Polysaccharide transport</keyword>
<evidence type="ECO:0000256" key="6">
    <source>
        <dbReference type="ARBA" id="ARBA00022692"/>
    </source>
</evidence>
<evidence type="ECO:0000256" key="1">
    <source>
        <dbReference type="ARBA" id="ARBA00004651"/>
    </source>
</evidence>
<feature type="transmembrane region" description="Helical" evidence="10">
    <location>
        <begin position="117"/>
        <end position="143"/>
    </location>
</feature>
<keyword evidence="7 10" id="KW-1133">Transmembrane helix</keyword>
<dbReference type="PANTHER" id="PTHR30413">
    <property type="entry name" value="INNER MEMBRANE TRANSPORT PERMEASE"/>
    <property type="match status" value="1"/>
</dbReference>
<protein>
    <submittedName>
        <fullName evidence="12">ABC-2 protein</fullName>
    </submittedName>
</protein>
<comment type="caution">
    <text evidence="12">The sequence shown here is derived from an EMBL/GenBank/DDBJ whole genome shotgun (WGS) entry which is preliminary data.</text>
</comment>
<accession>A0A086PEC6</accession>
<evidence type="ECO:0000313" key="13">
    <source>
        <dbReference type="Proteomes" id="UP000024284"/>
    </source>
</evidence>
<evidence type="ECO:0000256" key="4">
    <source>
        <dbReference type="ARBA" id="ARBA00022475"/>
    </source>
</evidence>
<evidence type="ECO:0000256" key="2">
    <source>
        <dbReference type="ARBA" id="ARBA00007783"/>
    </source>
</evidence>
<evidence type="ECO:0000256" key="10">
    <source>
        <dbReference type="SAM" id="Phobius"/>
    </source>
</evidence>
<evidence type="ECO:0000313" key="12">
    <source>
        <dbReference type="EMBL" id="KFG91744.1"/>
    </source>
</evidence>
<dbReference type="GO" id="GO:0015920">
    <property type="term" value="P:lipopolysaccharide transport"/>
    <property type="evidence" value="ECO:0007669"/>
    <property type="project" value="TreeGrafter"/>
</dbReference>
<dbReference type="GO" id="GO:0140359">
    <property type="term" value="F:ABC-type transporter activity"/>
    <property type="evidence" value="ECO:0007669"/>
    <property type="project" value="InterPro"/>
</dbReference>
<dbReference type="GO" id="GO:0015774">
    <property type="term" value="P:polysaccharide transport"/>
    <property type="evidence" value="ECO:0007669"/>
    <property type="project" value="UniProtKB-KW"/>
</dbReference>
<proteinExistence type="inferred from homology"/>
<dbReference type="OrthoDB" id="8479094at2"/>
<feature type="transmembrane region" description="Helical" evidence="10">
    <location>
        <begin position="69"/>
        <end position="88"/>
    </location>
</feature>
<comment type="similarity">
    <text evidence="2">Belongs to the ABC-2 integral membrane protein family.</text>
</comment>
<reference evidence="12" key="1">
    <citation type="submission" date="2014-08" db="EMBL/GenBank/DDBJ databases">
        <title>Draft genome sequences of Sphingobium herbicidovorans.</title>
        <authorList>
            <person name="Gan H.M."/>
            <person name="Gan H.Y."/>
            <person name="Savka M.A."/>
        </authorList>
    </citation>
    <scope>NUCLEOTIDE SEQUENCE [LARGE SCALE GENOMIC DNA]</scope>
    <source>
        <strain evidence="12">NBRC 16415</strain>
    </source>
</reference>
<dbReference type="InterPro" id="IPR000412">
    <property type="entry name" value="ABC_2_transport"/>
</dbReference>
<keyword evidence="4" id="KW-1003">Cell membrane</keyword>
<dbReference type="GO" id="GO:0043190">
    <property type="term" value="C:ATP-binding cassette (ABC) transporter complex"/>
    <property type="evidence" value="ECO:0007669"/>
    <property type="project" value="InterPro"/>
</dbReference>
<feature type="domain" description="ABC-2 type transporter transmembrane" evidence="11">
    <location>
        <begin position="24"/>
        <end position="232"/>
    </location>
</feature>
<dbReference type="PANTHER" id="PTHR30413:SF10">
    <property type="entry name" value="CAPSULE POLYSACCHARIDE EXPORT INNER-MEMBRANE PROTEIN CTRC"/>
    <property type="match status" value="1"/>
</dbReference>
<evidence type="ECO:0000256" key="3">
    <source>
        <dbReference type="ARBA" id="ARBA00022448"/>
    </source>
</evidence>
<evidence type="ECO:0000256" key="8">
    <source>
        <dbReference type="ARBA" id="ARBA00023047"/>
    </source>
</evidence>
<feature type="transmembrane region" description="Helical" evidence="10">
    <location>
        <begin position="155"/>
        <end position="177"/>
    </location>
</feature>
<keyword evidence="6 10" id="KW-0812">Transmembrane</keyword>
<feature type="transmembrane region" description="Helical" evidence="10">
    <location>
        <begin position="189"/>
        <end position="207"/>
    </location>
</feature>
<gene>
    <name evidence="12" type="ORF">BV98_000602</name>
</gene>